<reference evidence="2" key="1">
    <citation type="journal article" date="2020" name="Stud. Mycol.">
        <title>101 Dothideomycetes genomes: a test case for predicting lifestyles and emergence of pathogens.</title>
        <authorList>
            <person name="Haridas S."/>
            <person name="Albert R."/>
            <person name="Binder M."/>
            <person name="Bloem J."/>
            <person name="Labutti K."/>
            <person name="Salamov A."/>
            <person name="Andreopoulos B."/>
            <person name="Baker S."/>
            <person name="Barry K."/>
            <person name="Bills G."/>
            <person name="Bluhm B."/>
            <person name="Cannon C."/>
            <person name="Castanera R."/>
            <person name="Culley D."/>
            <person name="Daum C."/>
            <person name="Ezra D."/>
            <person name="Gonzalez J."/>
            <person name="Henrissat B."/>
            <person name="Kuo A."/>
            <person name="Liang C."/>
            <person name="Lipzen A."/>
            <person name="Lutzoni F."/>
            <person name="Magnuson J."/>
            <person name="Mondo S."/>
            <person name="Nolan M."/>
            <person name="Ohm R."/>
            <person name="Pangilinan J."/>
            <person name="Park H.-J."/>
            <person name="Ramirez L."/>
            <person name="Alfaro M."/>
            <person name="Sun H."/>
            <person name="Tritt A."/>
            <person name="Yoshinaga Y."/>
            <person name="Zwiers L.-H."/>
            <person name="Turgeon B."/>
            <person name="Goodwin S."/>
            <person name="Spatafora J."/>
            <person name="Crous P."/>
            <person name="Grigoriev I."/>
        </authorList>
    </citation>
    <scope>NUCLEOTIDE SEQUENCE</scope>
    <source>
        <strain evidence="2">CBS 207.26</strain>
    </source>
</reference>
<protein>
    <recommendedName>
        <fullName evidence="1">Aminoglycoside phosphotransferase domain-containing protein</fullName>
    </recommendedName>
</protein>
<organism evidence="2 3">
    <name type="scientific">Zopfia rhizophila CBS 207.26</name>
    <dbReference type="NCBI Taxonomy" id="1314779"/>
    <lineage>
        <taxon>Eukaryota</taxon>
        <taxon>Fungi</taxon>
        <taxon>Dikarya</taxon>
        <taxon>Ascomycota</taxon>
        <taxon>Pezizomycotina</taxon>
        <taxon>Dothideomycetes</taxon>
        <taxon>Dothideomycetes incertae sedis</taxon>
        <taxon>Zopfiaceae</taxon>
        <taxon>Zopfia</taxon>
    </lineage>
</organism>
<dbReference type="AlphaFoldDB" id="A0A6A6DD14"/>
<dbReference type="PANTHER" id="PTHR21310">
    <property type="entry name" value="AMINOGLYCOSIDE PHOSPHOTRANSFERASE-RELATED-RELATED"/>
    <property type="match status" value="1"/>
</dbReference>
<dbReference type="EMBL" id="ML994731">
    <property type="protein sequence ID" value="KAF2175516.1"/>
    <property type="molecule type" value="Genomic_DNA"/>
</dbReference>
<dbReference type="InterPro" id="IPR002575">
    <property type="entry name" value="Aminoglycoside_PTrfase"/>
</dbReference>
<dbReference type="InterPro" id="IPR051678">
    <property type="entry name" value="AGP_Transferase"/>
</dbReference>
<evidence type="ECO:0000313" key="3">
    <source>
        <dbReference type="Proteomes" id="UP000800200"/>
    </source>
</evidence>
<dbReference type="OrthoDB" id="5404599at2759"/>
<dbReference type="CDD" id="cd05120">
    <property type="entry name" value="APH_ChoK_like"/>
    <property type="match status" value="1"/>
</dbReference>
<accession>A0A6A6DD14</accession>
<dbReference type="Proteomes" id="UP000800200">
    <property type="component" value="Unassembled WGS sequence"/>
</dbReference>
<keyword evidence="3" id="KW-1185">Reference proteome</keyword>
<dbReference type="PANTHER" id="PTHR21310:SF58">
    <property type="entry name" value="AMINOGLYCOSIDE PHOSPHOTRANSFERASE DOMAIN-CONTAINING PROTEIN"/>
    <property type="match status" value="1"/>
</dbReference>
<feature type="domain" description="Aminoglycoside phosphotransferase" evidence="1">
    <location>
        <begin position="91"/>
        <end position="258"/>
    </location>
</feature>
<proteinExistence type="predicted"/>
<dbReference type="SUPFAM" id="SSF56112">
    <property type="entry name" value="Protein kinase-like (PK-like)"/>
    <property type="match status" value="1"/>
</dbReference>
<evidence type="ECO:0000313" key="2">
    <source>
        <dbReference type="EMBL" id="KAF2175516.1"/>
    </source>
</evidence>
<name>A0A6A6DD14_9PEZI</name>
<dbReference type="Gene3D" id="3.90.1200.10">
    <property type="match status" value="1"/>
</dbReference>
<evidence type="ECO:0000259" key="1">
    <source>
        <dbReference type="Pfam" id="PF01636"/>
    </source>
</evidence>
<dbReference type="InterPro" id="IPR011009">
    <property type="entry name" value="Kinase-like_dom_sf"/>
</dbReference>
<sequence length="314" mass="35627">MFCELDPPIGQSVYGVRPYTWKIGATVICEKVSKVPENALTHWRDDDMNIFCLRPAEPTQAETEEITPIYSSGTSGAVWSIGGIFCKVKSWQRGIEQEKEAIDFVKKRFKDVPLPKVLYAWTEPEYSRSYLILQQMPGIPLERAWSSLSTVQRRKIATQIAGYCDTLATARSDALQTATGCGITDGLLMTPSRKDEPSWKRRTLTPLDLASAEDYLSPLYLGNAFYYYHADLCPSNILVLDGKVSGILDWEHAAFYPRFWIATKPHFSYGFALEGEDTWAWTKLLSQALTERGFIENISGFQHWREKSRNAKLA</sequence>
<dbReference type="Pfam" id="PF01636">
    <property type="entry name" value="APH"/>
    <property type="match status" value="1"/>
</dbReference>
<gene>
    <name evidence="2" type="ORF">K469DRAFT_680019</name>
</gene>